<sequence length="64" mass="7606">MGLKVRSEDFKDKHFQRSSRFQLINNKWFFKTREDEALGPYNSLEEAEYGVQVYISLMQLDIAS</sequence>
<comment type="caution">
    <text evidence="2">The sequence shown here is derived from an EMBL/GenBank/DDBJ whole genome shotgun (WGS) entry which is preliminary data.</text>
</comment>
<gene>
    <name evidence="2" type="ORF">FLL46_15225</name>
</gene>
<evidence type="ECO:0000313" key="3">
    <source>
        <dbReference type="Proteomes" id="UP000315439"/>
    </source>
</evidence>
<dbReference type="InterPro" id="IPR045630">
    <property type="entry name" value="DUF6316"/>
</dbReference>
<dbReference type="RefSeq" id="WP_142932181.1">
    <property type="nucleotide sequence ID" value="NZ_ML660165.1"/>
</dbReference>
<dbReference type="AlphaFoldDB" id="A0A545UCG0"/>
<reference evidence="2 3" key="1">
    <citation type="submission" date="2019-07" db="EMBL/GenBank/DDBJ databases">
        <title>Draft genome for Aliikangiella sp. M105.</title>
        <authorList>
            <person name="Wang G."/>
        </authorList>
    </citation>
    <scope>NUCLEOTIDE SEQUENCE [LARGE SCALE GENOMIC DNA]</scope>
    <source>
        <strain evidence="2 3">M105</strain>
    </source>
</reference>
<keyword evidence="3" id="KW-1185">Reference proteome</keyword>
<name>A0A545UCG0_9GAMM</name>
<accession>A0A545UCG0</accession>
<dbReference type="OrthoDB" id="6199386at2"/>
<feature type="domain" description="DUF6316" evidence="1">
    <location>
        <begin position="6"/>
        <end position="59"/>
    </location>
</feature>
<dbReference type="Pfam" id="PF19837">
    <property type="entry name" value="DUF6316"/>
    <property type="match status" value="1"/>
</dbReference>
<protein>
    <recommendedName>
        <fullName evidence="1">DUF6316 domain-containing protein</fullName>
    </recommendedName>
</protein>
<proteinExistence type="predicted"/>
<evidence type="ECO:0000259" key="1">
    <source>
        <dbReference type="Pfam" id="PF19837"/>
    </source>
</evidence>
<dbReference type="Proteomes" id="UP000315439">
    <property type="component" value="Unassembled WGS sequence"/>
</dbReference>
<organism evidence="2 3">
    <name type="scientific">Aliikangiella coralliicola</name>
    <dbReference type="NCBI Taxonomy" id="2592383"/>
    <lineage>
        <taxon>Bacteria</taxon>
        <taxon>Pseudomonadati</taxon>
        <taxon>Pseudomonadota</taxon>
        <taxon>Gammaproteobacteria</taxon>
        <taxon>Oceanospirillales</taxon>
        <taxon>Pleioneaceae</taxon>
        <taxon>Aliikangiella</taxon>
    </lineage>
</organism>
<dbReference type="EMBL" id="VIKS01000009">
    <property type="protein sequence ID" value="TQV87154.1"/>
    <property type="molecule type" value="Genomic_DNA"/>
</dbReference>
<evidence type="ECO:0000313" key="2">
    <source>
        <dbReference type="EMBL" id="TQV87154.1"/>
    </source>
</evidence>